<organism evidence="2 3">
    <name type="scientific">Psilocybe cf. subviscida</name>
    <dbReference type="NCBI Taxonomy" id="2480587"/>
    <lineage>
        <taxon>Eukaryota</taxon>
        <taxon>Fungi</taxon>
        <taxon>Dikarya</taxon>
        <taxon>Basidiomycota</taxon>
        <taxon>Agaricomycotina</taxon>
        <taxon>Agaricomycetes</taxon>
        <taxon>Agaricomycetidae</taxon>
        <taxon>Agaricales</taxon>
        <taxon>Agaricineae</taxon>
        <taxon>Strophariaceae</taxon>
        <taxon>Psilocybe</taxon>
    </lineage>
</organism>
<evidence type="ECO:0000313" key="3">
    <source>
        <dbReference type="Proteomes" id="UP000567179"/>
    </source>
</evidence>
<evidence type="ECO:0000259" key="1">
    <source>
        <dbReference type="PROSITE" id="PS50280"/>
    </source>
</evidence>
<dbReference type="InterPro" id="IPR046341">
    <property type="entry name" value="SET_dom_sf"/>
</dbReference>
<accession>A0A8H5F3E2</accession>
<dbReference type="InterPro" id="IPR053185">
    <property type="entry name" value="SET_domain_protein"/>
</dbReference>
<feature type="domain" description="SET" evidence="1">
    <location>
        <begin position="125"/>
        <end position="300"/>
    </location>
</feature>
<sequence>MTLIVTLPTQFILTPSRDMANYPKLTAKDYICMPHGKVADTSLPPDWNEYVGDNLSKFVKQENGDTVADGPYGAPLSITSVPPRSQTGPDDPAGHTEFFYLSEETRNKVFNYPGFPQPVVNPKVPRHEVRDAPGKGLGVYATCDMYPGDLIWAERPLIVTINAIIPPKGTHIGDHHTVAQGNALRLYAGERTVEAIVGRLTPERRAKFMSLANSHKEDGSGPCSAIMRTNELEIRMVEGEPGPNPEDAYFRYAAIADDLSRTNHSCIPNIHYVFDFASFSLRIYAWARVKKGDELVWSYVKRSQSTSLRQKDLSPYGFKCSCRICATGGHDTATEIMWESVLSRTYKYACAVMQELLKEELGDTPFHEKSPAQKEARLVDYRRYLSRVEEIQRESDSYGNSAEIYILVLLHELNKRLGNETRRRRYANLVIRWMRCLDLEYLPYL</sequence>
<dbReference type="PANTHER" id="PTHR47332">
    <property type="entry name" value="SET DOMAIN-CONTAINING PROTEIN 5"/>
    <property type="match status" value="1"/>
</dbReference>
<dbReference type="Proteomes" id="UP000567179">
    <property type="component" value="Unassembled WGS sequence"/>
</dbReference>
<dbReference type="OrthoDB" id="5945798at2759"/>
<dbReference type="PANTHER" id="PTHR47332:SF4">
    <property type="entry name" value="SET DOMAIN-CONTAINING PROTEIN 5"/>
    <property type="match status" value="1"/>
</dbReference>
<dbReference type="EMBL" id="JAACJJ010000028">
    <property type="protein sequence ID" value="KAF5322244.1"/>
    <property type="molecule type" value="Genomic_DNA"/>
</dbReference>
<dbReference type="SUPFAM" id="SSF82199">
    <property type="entry name" value="SET domain"/>
    <property type="match status" value="1"/>
</dbReference>
<protein>
    <recommendedName>
        <fullName evidence="1">SET domain-containing protein</fullName>
    </recommendedName>
</protein>
<name>A0A8H5F3E2_9AGAR</name>
<dbReference type="InterPro" id="IPR001214">
    <property type="entry name" value="SET_dom"/>
</dbReference>
<reference evidence="2 3" key="1">
    <citation type="journal article" date="2020" name="ISME J.">
        <title>Uncovering the hidden diversity of litter-decomposition mechanisms in mushroom-forming fungi.</title>
        <authorList>
            <person name="Floudas D."/>
            <person name="Bentzer J."/>
            <person name="Ahren D."/>
            <person name="Johansson T."/>
            <person name="Persson P."/>
            <person name="Tunlid A."/>
        </authorList>
    </citation>
    <scope>NUCLEOTIDE SEQUENCE [LARGE SCALE GENOMIC DNA]</scope>
    <source>
        <strain evidence="2 3">CBS 101986</strain>
    </source>
</reference>
<dbReference type="AlphaFoldDB" id="A0A8H5F3E2"/>
<dbReference type="Pfam" id="PF00856">
    <property type="entry name" value="SET"/>
    <property type="match status" value="1"/>
</dbReference>
<dbReference type="CDD" id="cd20071">
    <property type="entry name" value="SET_SMYD"/>
    <property type="match status" value="1"/>
</dbReference>
<proteinExistence type="predicted"/>
<keyword evidence="3" id="KW-1185">Reference proteome</keyword>
<dbReference type="Gene3D" id="2.170.270.10">
    <property type="entry name" value="SET domain"/>
    <property type="match status" value="1"/>
</dbReference>
<evidence type="ECO:0000313" key="2">
    <source>
        <dbReference type="EMBL" id="KAF5322244.1"/>
    </source>
</evidence>
<dbReference type="PROSITE" id="PS50280">
    <property type="entry name" value="SET"/>
    <property type="match status" value="1"/>
</dbReference>
<gene>
    <name evidence="2" type="ORF">D9619_000315</name>
</gene>
<comment type="caution">
    <text evidence="2">The sequence shown here is derived from an EMBL/GenBank/DDBJ whole genome shotgun (WGS) entry which is preliminary data.</text>
</comment>